<accession>A0ABT8ZYX3</accession>
<evidence type="ECO:0000313" key="1">
    <source>
        <dbReference type="EMBL" id="MDO7842783.1"/>
    </source>
</evidence>
<evidence type="ECO:0008006" key="3">
    <source>
        <dbReference type="Google" id="ProtNLM"/>
    </source>
</evidence>
<proteinExistence type="predicted"/>
<dbReference type="Proteomes" id="UP001176468">
    <property type="component" value="Unassembled WGS sequence"/>
</dbReference>
<organism evidence="1 2">
    <name type="scientific">Sphingomonas immobilis</name>
    <dbReference type="NCBI Taxonomy" id="3063997"/>
    <lineage>
        <taxon>Bacteria</taxon>
        <taxon>Pseudomonadati</taxon>
        <taxon>Pseudomonadota</taxon>
        <taxon>Alphaproteobacteria</taxon>
        <taxon>Sphingomonadales</taxon>
        <taxon>Sphingomonadaceae</taxon>
        <taxon>Sphingomonas</taxon>
    </lineage>
</organism>
<reference evidence="1" key="1">
    <citation type="submission" date="2023-07" db="EMBL/GenBank/DDBJ databases">
        <authorList>
            <person name="Kim M.K."/>
        </authorList>
    </citation>
    <scope>NUCLEOTIDE SEQUENCE</scope>
    <source>
        <strain evidence="1">CA1-15</strain>
    </source>
</reference>
<evidence type="ECO:0000313" key="2">
    <source>
        <dbReference type="Proteomes" id="UP001176468"/>
    </source>
</evidence>
<dbReference type="EMBL" id="JAUQSZ010000006">
    <property type="protein sequence ID" value="MDO7842783.1"/>
    <property type="molecule type" value="Genomic_DNA"/>
</dbReference>
<protein>
    <recommendedName>
        <fullName evidence="3">Secreted protein</fullName>
    </recommendedName>
</protein>
<sequence>MMLLMALSLAAAGDAGLTKHVADLRCGAADLRVTSHALAGTTAPVAQSLTRRVGKKRVAVALEPAGSALVDGHRVRGRYVVSWACLTGAQRVRYVMLGYNCAVDPGDPHDCGGEKEWFRLLDTRGRFVDAGVPHDGDRRDRLYARLGIADQTAAGVKMAGVLD</sequence>
<keyword evidence="2" id="KW-1185">Reference proteome</keyword>
<name>A0ABT8ZYX3_9SPHN</name>
<dbReference type="RefSeq" id="WP_304561236.1">
    <property type="nucleotide sequence ID" value="NZ_JAUQSZ010000006.1"/>
</dbReference>
<gene>
    <name evidence="1" type="ORF">Q5H94_10625</name>
</gene>
<comment type="caution">
    <text evidence="1">The sequence shown here is derived from an EMBL/GenBank/DDBJ whole genome shotgun (WGS) entry which is preliminary data.</text>
</comment>